<feature type="transmembrane region" description="Helical" evidence="8">
    <location>
        <begin position="288"/>
        <end position="308"/>
    </location>
</feature>
<dbReference type="RefSeq" id="WP_210203666.1">
    <property type="nucleotide sequence ID" value="NZ_QAYG01000017.1"/>
</dbReference>
<dbReference type="GO" id="GO:0042910">
    <property type="term" value="F:xenobiotic transmembrane transporter activity"/>
    <property type="evidence" value="ECO:0007669"/>
    <property type="project" value="InterPro"/>
</dbReference>
<evidence type="ECO:0000256" key="8">
    <source>
        <dbReference type="RuleBase" id="RU365088"/>
    </source>
</evidence>
<gene>
    <name evidence="10" type="ORF">C8N35_11719</name>
</gene>
<feature type="transmembrane region" description="Helical" evidence="8">
    <location>
        <begin position="314"/>
        <end position="332"/>
    </location>
</feature>
<feature type="transmembrane region" description="Helical" evidence="8">
    <location>
        <begin position="58"/>
        <end position="74"/>
    </location>
</feature>
<feature type="transmembrane region" description="Helical" evidence="8">
    <location>
        <begin position="257"/>
        <end position="276"/>
    </location>
</feature>
<dbReference type="AlphaFoldDB" id="A0A2T5UNY3"/>
<feature type="transmembrane region" description="Helical" evidence="8">
    <location>
        <begin position="86"/>
        <end position="105"/>
    </location>
</feature>
<sequence length="413" mass="44301">MSSTQSDAHARLGIPYAEFIAFIASLMMLNALAIDIMLPALPDIGRDLGVTDENERQLILSAYLISFGFAQLIYGPLADRFGRKPVLLTGLAVYLLASIAAAMAPSFEMLLLARFLQGMGAAAPRVLAFAIVRDCFEGRQMARVMSLTMMVFILVPVIAPSVGQLMIMAGHWRWIFGLLTLGSAAVIGWTALRIPETLHPEDRGRLSIGSILTNYRITLTTRQTLGYMIAVALMFGGMFGFLNSAQQIMVDVYDTGTAFPLVFAAIALSIAVASMLNSRFVVRLGMRVIAHYALACMVVIYVIHALIANLGLDSIWTFAPLMAAAMCCFGLLMANLNALAMVPVGHIAGSAAAVIGFVGTTGGTIPGYFIGQAFNGTVIPFTTGFAVLSILAFIVVMITERGRMFRPGDNPHS</sequence>
<evidence type="ECO:0000313" key="11">
    <source>
        <dbReference type="Proteomes" id="UP000244081"/>
    </source>
</evidence>
<dbReference type="GO" id="GO:0005886">
    <property type="term" value="C:plasma membrane"/>
    <property type="evidence" value="ECO:0007669"/>
    <property type="project" value="UniProtKB-SubCell"/>
</dbReference>
<dbReference type="GO" id="GO:1990961">
    <property type="term" value="P:xenobiotic detoxification by transmembrane export across the plasma membrane"/>
    <property type="evidence" value="ECO:0007669"/>
    <property type="project" value="InterPro"/>
</dbReference>
<feature type="transmembrane region" description="Helical" evidence="8">
    <location>
        <begin position="111"/>
        <end position="132"/>
    </location>
</feature>
<accession>A0A2T5UNY3</accession>
<dbReference type="NCBIfam" id="TIGR00710">
    <property type="entry name" value="efflux_Bcr_CflA"/>
    <property type="match status" value="1"/>
</dbReference>
<evidence type="ECO:0000256" key="1">
    <source>
        <dbReference type="ARBA" id="ARBA00004651"/>
    </source>
</evidence>
<dbReference type="Proteomes" id="UP000244081">
    <property type="component" value="Unassembled WGS sequence"/>
</dbReference>
<feature type="transmembrane region" description="Helical" evidence="8">
    <location>
        <begin position="225"/>
        <end position="245"/>
    </location>
</feature>
<evidence type="ECO:0000313" key="10">
    <source>
        <dbReference type="EMBL" id="PTW53203.1"/>
    </source>
</evidence>
<organism evidence="10 11">
    <name type="scientific">Breoghania corrubedonensis</name>
    <dbReference type="NCBI Taxonomy" id="665038"/>
    <lineage>
        <taxon>Bacteria</taxon>
        <taxon>Pseudomonadati</taxon>
        <taxon>Pseudomonadota</taxon>
        <taxon>Alphaproteobacteria</taxon>
        <taxon>Hyphomicrobiales</taxon>
        <taxon>Stappiaceae</taxon>
        <taxon>Breoghania</taxon>
    </lineage>
</organism>
<feature type="transmembrane region" description="Helical" evidence="8">
    <location>
        <begin position="12"/>
        <end position="38"/>
    </location>
</feature>
<keyword evidence="3 8" id="KW-0813">Transport</keyword>
<feature type="transmembrane region" description="Helical" evidence="8">
    <location>
        <begin position="378"/>
        <end position="398"/>
    </location>
</feature>
<dbReference type="Pfam" id="PF07690">
    <property type="entry name" value="MFS_1"/>
    <property type="match status" value="1"/>
</dbReference>
<evidence type="ECO:0000256" key="6">
    <source>
        <dbReference type="ARBA" id="ARBA00022989"/>
    </source>
</evidence>
<dbReference type="PROSITE" id="PS50850">
    <property type="entry name" value="MFS"/>
    <property type="match status" value="1"/>
</dbReference>
<proteinExistence type="inferred from homology"/>
<feature type="transmembrane region" description="Helical" evidence="8">
    <location>
        <begin position="339"/>
        <end position="358"/>
    </location>
</feature>
<comment type="caution">
    <text evidence="10">The sequence shown here is derived from an EMBL/GenBank/DDBJ whole genome shotgun (WGS) entry which is preliminary data.</text>
</comment>
<evidence type="ECO:0000256" key="5">
    <source>
        <dbReference type="ARBA" id="ARBA00022692"/>
    </source>
</evidence>
<comment type="similarity">
    <text evidence="2 8">Belongs to the major facilitator superfamily. Bcr/CmlA family.</text>
</comment>
<dbReference type="EMBL" id="QAYG01000017">
    <property type="protein sequence ID" value="PTW53203.1"/>
    <property type="molecule type" value="Genomic_DNA"/>
</dbReference>
<dbReference type="CDD" id="cd17320">
    <property type="entry name" value="MFS_MdfA_MDR_like"/>
    <property type="match status" value="1"/>
</dbReference>
<name>A0A2T5UNY3_9HYPH</name>
<evidence type="ECO:0000256" key="3">
    <source>
        <dbReference type="ARBA" id="ARBA00022448"/>
    </source>
</evidence>
<feature type="transmembrane region" description="Helical" evidence="8">
    <location>
        <begin position="144"/>
        <end position="168"/>
    </location>
</feature>
<dbReference type="PANTHER" id="PTHR23502:SF132">
    <property type="entry name" value="POLYAMINE TRANSPORTER 2-RELATED"/>
    <property type="match status" value="1"/>
</dbReference>
<dbReference type="InterPro" id="IPR036259">
    <property type="entry name" value="MFS_trans_sf"/>
</dbReference>
<evidence type="ECO:0000256" key="2">
    <source>
        <dbReference type="ARBA" id="ARBA00006236"/>
    </source>
</evidence>
<dbReference type="SUPFAM" id="SSF103473">
    <property type="entry name" value="MFS general substrate transporter"/>
    <property type="match status" value="1"/>
</dbReference>
<evidence type="ECO:0000256" key="4">
    <source>
        <dbReference type="ARBA" id="ARBA00022475"/>
    </source>
</evidence>
<keyword evidence="11" id="KW-1185">Reference proteome</keyword>
<feature type="transmembrane region" description="Helical" evidence="8">
    <location>
        <begin position="174"/>
        <end position="192"/>
    </location>
</feature>
<evidence type="ECO:0000256" key="7">
    <source>
        <dbReference type="ARBA" id="ARBA00023136"/>
    </source>
</evidence>
<dbReference type="PANTHER" id="PTHR23502">
    <property type="entry name" value="MAJOR FACILITATOR SUPERFAMILY"/>
    <property type="match status" value="1"/>
</dbReference>
<comment type="subcellular location">
    <subcellularLocation>
        <location evidence="8">Cell inner membrane</location>
        <topology evidence="8">Multi-pass membrane protein</topology>
    </subcellularLocation>
    <subcellularLocation>
        <location evidence="1">Cell membrane</location>
        <topology evidence="1">Multi-pass membrane protein</topology>
    </subcellularLocation>
</comment>
<protein>
    <recommendedName>
        <fullName evidence="8">Bcr/CflA family efflux transporter</fullName>
    </recommendedName>
</protein>
<keyword evidence="5 8" id="KW-0812">Transmembrane</keyword>
<reference evidence="10 11" key="1">
    <citation type="submission" date="2018-04" db="EMBL/GenBank/DDBJ databases">
        <title>Genomic Encyclopedia of Archaeal and Bacterial Type Strains, Phase II (KMG-II): from individual species to whole genera.</title>
        <authorList>
            <person name="Goeker M."/>
        </authorList>
    </citation>
    <scope>NUCLEOTIDE SEQUENCE [LARGE SCALE GENOMIC DNA]</scope>
    <source>
        <strain evidence="10 11">DSM 23382</strain>
    </source>
</reference>
<keyword evidence="4" id="KW-1003">Cell membrane</keyword>
<feature type="domain" description="Major facilitator superfamily (MFS) profile" evidence="9">
    <location>
        <begin position="19"/>
        <end position="401"/>
    </location>
</feature>
<keyword evidence="6 8" id="KW-1133">Transmembrane helix</keyword>
<evidence type="ECO:0000259" key="9">
    <source>
        <dbReference type="PROSITE" id="PS50850"/>
    </source>
</evidence>
<keyword evidence="7 8" id="KW-0472">Membrane</keyword>
<dbReference type="Gene3D" id="1.20.1720.10">
    <property type="entry name" value="Multidrug resistance protein D"/>
    <property type="match status" value="1"/>
</dbReference>
<dbReference type="InterPro" id="IPR004812">
    <property type="entry name" value="Efflux_drug-R_Bcr/CmlA"/>
</dbReference>
<dbReference type="InterPro" id="IPR020846">
    <property type="entry name" value="MFS_dom"/>
</dbReference>
<dbReference type="InterPro" id="IPR011701">
    <property type="entry name" value="MFS"/>
</dbReference>
<keyword evidence="8" id="KW-0997">Cell inner membrane</keyword>